<name>A0A0E9PUA4_ANGAN</name>
<sequence>MSTTNDKSCNLRLARLPPHEVELVMGYKNRLLK</sequence>
<proteinExistence type="predicted"/>
<dbReference type="EMBL" id="GBXM01100498">
    <property type="protein sequence ID" value="JAH08079.1"/>
    <property type="molecule type" value="Transcribed_RNA"/>
</dbReference>
<organism evidence="1">
    <name type="scientific">Anguilla anguilla</name>
    <name type="common">European freshwater eel</name>
    <name type="synonym">Muraena anguilla</name>
    <dbReference type="NCBI Taxonomy" id="7936"/>
    <lineage>
        <taxon>Eukaryota</taxon>
        <taxon>Metazoa</taxon>
        <taxon>Chordata</taxon>
        <taxon>Craniata</taxon>
        <taxon>Vertebrata</taxon>
        <taxon>Euteleostomi</taxon>
        <taxon>Actinopterygii</taxon>
        <taxon>Neopterygii</taxon>
        <taxon>Teleostei</taxon>
        <taxon>Anguilliformes</taxon>
        <taxon>Anguillidae</taxon>
        <taxon>Anguilla</taxon>
    </lineage>
</organism>
<dbReference type="AlphaFoldDB" id="A0A0E9PUA4"/>
<reference evidence="1" key="2">
    <citation type="journal article" date="2015" name="Fish Shellfish Immunol.">
        <title>Early steps in the European eel (Anguilla anguilla)-Vibrio vulnificus interaction in the gills: Role of the RtxA13 toxin.</title>
        <authorList>
            <person name="Callol A."/>
            <person name="Pajuelo D."/>
            <person name="Ebbesson L."/>
            <person name="Teles M."/>
            <person name="MacKenzie S."/>
            <person name="Amaro C."/>
        </authorList>
    </citation>
    <scope>NUCLEOTIDE SEQUENCE</scope>
</reference>
<reference evidence="1" key="1">
    <citation type="submission" date="2014-11" db="EMBL/GenBank/DDBJ databases">
        <authorList>
            <person name="Amaro Gonzalez C."/>
        </authorList>
    </citation>
    <scope>NUCLEOTIDE SEQUENCE</scope>
</reference>
<accession>A0A0E9PUA4</accession>
<protein>
    <submittedName>
        <fullName evidence="1">Uncharacterized protein</fullName>
    </submittedName>
</protein>
<evidence type="ECO:0000313" key="1">
    <source>
        <dbReference type="EMBL" id="JAH08079.1"/>
    </source>
</evidence>